<dbReference type="InterPro" id="IPR051531">
    <property type="entry name" value="N-acetyltransferase"/>
</dbReference>
<name>A0ABY7V8W8_9GAMM</name>
<reference evidence="2 3" key="1">
    <citation type="journal article" date="2022" name="Mar. Drugs">
        <title>Bioassay-Guided Fractionation Leads to the Detection of Cholic Acid Generated by the Rare Thalassomonas sp.</title>
        <authorList>
            <person name="Pheiffer F."/>
            <person name="Schneider Y.K."/>
            <person name="Hansen E.H."/>
            <person name="Andersen J.H."/>
            <person name="Isaksson J."/>
            <person name="Busche T."/>
            <person name="R C."/>
            <person name="Kalinowski J."/>
            <person name="Zyl L.V."/>
            <person name="Trindade M."/>
        </authorList>
    </citation>
    <scope>NUCLEOTIDE SEQUENCE [LARGE SCALE GENOMIC DNA]</scope>
    <source>
        <strain evidence="2 3">A5K-61T</strain>
    </source>
</reference>
<feature type="domain" description="N-acetyltransferase" evidence="1">
    <location>
        <begin position="8"/>
        <end position="164"/>
    </location>
</feature>
<organism evidence="2 3">
    <name type="scientific">Thalassomonas haliotis</name>
    <dbReference type="NCBI Taxonomy" id="485448"/>
    <lineage>
        <taxon>Bacteria</taxon>
        <taxon>Pseudomonadati</taxon>
        <taxon>Pseudomonadota</taxon>
        <taxon>Gammaproteobacteria</taxon>
        <taxon>Alteromonadales</taxon>
        <taxon>Colwelliaceae</taxon>
        <taxon>Thalassomonas</taxon>
    </lineage>
</organism>
<accession>A0ABY7V8W8</accession>
<dbReference type="Proteomes" id="UP001215231">
    <property type="component" value="Chromosome"/>
</dbReference>
<dbReference type="PROSITE" id="PS51186">
    <property type="entry name" value="GNAT"/>
    <property type="match status" value="1"/>
</dbReference>
<sequence length="175" mass="19320">MQLSSDRIKLTPFDPSDFDLFVELSMCPKMMEFVYTPFTREQATAAFAAKAQPWTIASENWLSLGINDAASGEKLGSIGIKITDHKARIAETGFMIKPSAQGKGFAGDALSLVKDYVFHQLKLNKLTATCAAGNTGSYKLLEKSGFLREGCLRQNTLINNRYVDDYVYGLCRGDL</sequence>
<dbReference type="PANTHER" id="PTHR43792">
    <property type="entry name" value="GNAT FAMILY, PUTATIVE (AFU_ORTHOLOGUE AFUA_3G00765)-RELATED-RELATED"/>
    <property type="match status" value="1"/>
</dbReference>
<keyword evidence="3" id="KW-1185">Reference proteome</keyword>
<dbReference type="EMBL" id="CP059693">
    <property type="protein sequence ID" value="WDE10001.1"/>
    <property type="molecule type" value="Genomic_DNA"/>
</dbReference>
<evidence type="ECO:0000313" key="3">
    <source>
        <dbReference type="Proteomes" id="UP001215231"/>
    </source>
</evidence>
<dbReference type="InterPro" id="IPR000182">
    <property type="entry name" value="GNAT_dom"/>
</dbReference>
<dbReference type="Pfam" id="PF13302">
    <property type="entry name" value="Acetyltransf_3"/>
    <property type="match status" value="1"/>
</dbReference>
<evidence type="ECO:0000259" key="1">
    <source>
        <dbReference type="PROSITE" id="PS51186"/>
    </source>
</evidence>
<protein>
    <submittedName>
        <fullName evidence="2">GNAT family N-acetyltransferase</fullName>
    </submittedName>
</protein>
<dbReference type="Gene3D" id="3.40.630.30">
    <property type="match status" value="1"/>
</dbReference>
<proteinExistence type="predicted"/>
<dbReference type="InterPro" id="IPR016181">
    <property type="entry name" value="Acyl_CoA_acyltransferase"/>
</dbReference>
<dbReference type="SUPFAM" id="SSF55729">
    <property type="entry name" value="Acyl-CoA N-acyltransferases (Nat)"/>
    <property type="match status" value="1"/>
</dbReference>
<gene>
    <name evidence="2" type="ORF">H3N35_17045</name>
</gene>
<evidence type="ECO:0000313" key="2">
    <source>
        <dbReference type="EMBL" id="WDE10001.1"/>
    </source>
</evidence>
<dbReference type="RefSeq" id="WP_274050011.1">
    <property type="nucleotide sequence ID" value="NZ_CP059693.1"/>
</dbReference>